<sequence>MTNPITDQIRELRHRLAADFDNDLDRIYADLQRREKASGRVVIDLRGERVATDCQAMQQSGGGKLSPADHKSPPLGEQ</sequence>
<organism evidence="2 3">
    <name type="scientific">Rosistilla carotiformis</name>
    <dbReference type="NCBI Taxonomy" id="2528017"/>
    <lineage>
        <taxon>Bacteria</taxon>
        <taxon>Pseudomonadati</taxon>
        <taxon>Planctomycetota</taxon>
        <taxon>Planctomycetia</taxon>
        <taxon>Pirellulales</taxon>
        <taxon>Pirellulaceae</taxon>
        <taxon>Rosistilla</taxon>
    </lineage>
</organism>
<accession>A0A518JN44</accession>
<dbReference type="OrthoDB" id="281327at2"/>
<dbReference type="EMBL" id="CP036348">
    <property type="protein sequence ID" value="QDV66952.1"/>
    <property type="molecule type" value="Genomic_DNA"/>
</dbReference>
<name>A0A518JN44_9BACT</name>
<evidence type="ECO:0000256" key="1">
    <source>
        <dbReference type="SAM" id="MobiDB-lite"/>
    </source>
</evidence>
<dbReference type="KEGG" id="rcf:Poly24_06410"/>
<reference evidence="2 3" key="1">
    <citation type="submission" date="2019-02" db="EMBL/GenBank/DDBJ databases">
        <title>Deep-cultivation of Planctomycetes and their phenomic and genomic characterization uncovers novel biology.</title>
        <authorList>
            <person name="Wiegand S."/>
            <person name="Jogler M."/>
            <person name="Boedeker C."/>
            <person name="Pinto D."/>
            <person name="Vollmers J."/>
            <person name="Rivas-Marin E."/>
            <person name="Kohn T."/>
            <person name="Peeters S.H."/>
            <person name="Heuer A."/>
            <person name="Rast P."/>
            <person name="Oberbeckmann S."/>
            <person name="Bunk B."/>
            <person name="Jeske O."/>
            <person name="Meyerdierks A."/>
            <person name="Storesund J.E."/>
            <person name="Kallscheuer N."/>
            <person name="Luecker S."/>
            <person name="Lage O.M."/>
            <person name="Pohl T."/>
            <person name="Merkel B.J."/>
            <person name="Hornburger P."/>
            <person name="Mueller R.-W."/>
            <person name="Bruemmer F."/>
            <person name="Labrenz M."/>
            <person name="Spormann A.M."/>
            <person name="Op den Camp H."/>
            <person name="Overmann J."/>
            <person name="Amann R."/>
            <person name="Jetten M.S.M."/>
            <person name="Mascher T."/>
            <person name="Medema M.H."/>
            <person name="Devos D.P."/>
            <person name="Kaster A.-K."/>
            <person name="Ovreas L."/>
            <person name="Rohde M."/>
            <person name="Galperin M.Y."/>
            <person name="Jogler C."/>
        </authorList>
    </citation>
    <scope>NUCLEOTIDE SEQUENCE [LARGE SCALE GENOMIC DNA]</scope>
    <source>
        <strain evidence="2 3">Poly24</strain>
    </source>
</reference>
<dbReference type="Proteomes" id="UP000315082">
    <property type="component" value="Chromosome"/>
</dbReference>
<keyword evidence="3" id="KW-1185">Reference proteome</keyword>
<evidence type="ECO:0000313" key="3">
    <source>
        <dbReference type="Proteomes" id="UP000315082"/>
    </source>
</evidence>
<gene>
    <name evidence="2" type="ORF">Poly24_06410</name>
</gene>
<dbReference type="AlphaFoldDB" id="A0A518JN44"/>
<proteinExistence type="predicted"/>
<evidence type="ECO:0000313" key="2">
    <source>
        <dbReference type="EMBL" id="QDV66952.1"/>
    </source>
</evidence>
<protein>
    <submittedName>
        <fullName evidence="2">Uncharacterized protein</fullName>
    </submittedName>
</protein>
<dbReference type="RefSeq" id="WP_145090296.1">
    <property type="nucleotide sequence ID" value="NZ_CP036348.1"/>
</dbReference>
<feature type="region of interest" description="Disordered" evidence="1">
    <location>
        <begin position="54"/>
        <end position="78"/>
    </location>
</feature>